<dbReference type="GO" id="GO:0005886">
    <property type="term" value="C:plasma membrane"/>
    <property type="evidence" value="ECO:0007669"/>
    <property type="project" value="UniProtKB-SubCell"/>
</dbReference>
<evidence type="ECO:0008006" key="12">
    <source>
        <dbReference type="Google" id="ProtNLM"/>
    </source>
</evidence>
<gene>
    <name evidence="10" type="ORF">Cfor_10594</name>
</gene>
<organism evidence="10 11">
    <name type="scientific">Coptotermes formosanus</name>
    <name type="common">Formosan subterranean termite</name>
    <dbReference type="NCBI Taxonomy" id="36987"/>
    <lineage>
        <taxon>Eukaryota</taxon>
        <taxon>Metazoa</taxon>
        <taxon>Ecdysozoa</taxon>
        <taxon>Arthropoda</taxon>
        <taxon>Hexapoda</taxon>
        <taxon>Insecta</taxon>
        <taxon>Pterygota</taxon>
        <taxon>Neoptera</taxon>
        <taxon>Polyneoptera</taxon>
        <taxon>Dictyoptera</taxon>
        <taxon>Blattodea</taxon>
        <taxon>Blattoidea</taxon>
        <taxon>Termitoidae</taxon>
        <taxon>Rhinotermitidae</taxon>
        <taxon>Coptotermes</taxon>
    </lineage>
</organism>
<keyword evidence="7" id="KW-0325">Glycoprotein</keyword>
<feature type="chain" id="PRO_5026941783" description="Ionotropic glutamate receptor C-terminal domain-containing protein" evidence="9">
    <location>
        <begin position="18"/>
        <end position="683"/>
    </location>
</feature>
<dbReference type="EMBL" id="BLKM01000869">
    <property type="protein sequence ID" value="GFG39115.1"/>
    <property type="molecule type" value="Genomic_DNA"/>
</dbReference>
<feature type="transmembrane region" description="Helical" evidence="8">
    <location>
        <begin position="623"/>
        <end position="643"/>
    </location>
</feature>
<dbReference type="OrthoDB" id="6506757at2759"/>
<evidence type="ECO:0000256" key="3">
    <source>
        <dbReference type="ARBA" id="ARBA00022692"/>
    </source>
</evidence>
<dbReference type="Gene3D" id="3.40.190.10">
    <property type="entry name" value="Periplasmic binding protein-like II"/>
    <property type="match status" value="1"/>
</dbReference>
<accession>A0A6L2Q8F6</accession>
<evidence type="ECO:0000256" key="2">
    <source>
        <dbReference type="ARBA" id="ARBA00022475"/>
    </source>
</evidence>
<dbReference type="Gene3D" id="1.10.287.70">
    <property type="match status" value="1"/>
</dbReference>
<dbReference type="InterPro" id="IPR052192">
    <property type="entry name" value="Insect_Ionotropic_Sensory_Rcpt"/>
</dbReference>
<keyword evidence="4 8" id="KW-1133">Transmembrane helix</keyword>
<evidence type="ECO:0000256" key="9">
    <source>
        <dbReference type="SAM" id="SignalP"/>
    </source>
</evidence>
<dbReference type="SUPFAM" id="SSF53850">
    <property type="entry name" value="Periplasmic binding protein-like II"/>
    <property type="match status" value="1"/>
</dbReference>
<feature type="transmembrane region" description="Helical" evidence="8">
    <location>
        <begin position="368"/>
        <end position="389"/>
    </location>
</feature>
<keyword evidence="2" id="KW-1003">Cell membrane</keyword>
<evidence type="ECO:0000256" key="8">
    <source>
        <dbReference type="SAM" id="Phobius"/>
    </source>
</evidence>
<feature type="signal peptide" evidence="9">
    <location>
        <begin position="1"/>
        <end position="17"/>
    </location>
</feature>
<keyword evidence="11" id="KW-1185">Reference proteome</keyword>
<dbReference type="AlphaFoldDB" id="A0A6L2Q8F6"/>
<keyword evidence="5 8" id="KW-0472">Membrane</keyword>
<evidence type="ECO:0000313" key="10">
    <source>
        <dbReference type="EMBL" id="GFG39115.1"/>
    </source>
</evidence>
<evidence type="ECO:0000256" key="6">
    <source>
        <dbReference type="ARBA" id="ARBA00023170"/>
    </source>
</evidence>
<feature type="transmembrane region" description="Helical" evidence="8">
    <location>
        <begin position="430"/>
        <end position="453"/>
    </location>
</feature>
<reference evidence="11" key="1">
    <citation type="submission" date="2020-01" db="EMBL/GenBank/DDBJ databases">
        <title>Draft genome sequence of the Termite Coptotermes fromosanus.</title>
        <authorList>
            <person name="Itakura S."/>
            <person name="Yosikawa Y."/>
            <person name="Umezawa K."/>
        </authorList>
    </citation>
    <scope>NUCLEOTIDE SEQUENCE [LARGE SCALE GENOMIC DNA]</scope>
</reference>
<evidence type="ECO:0000256" key="5">
    <source>
        <dbReference type="ARBA" id="ARBA00023136"/>
    </source>
</evidence>
<dbReference type="Proteomes" id="UP000502823">
    <property type="component" value="Unassembled WGS sequence"/>
</dbReference>
<sequence>MLPFFLQVFSVLQTVLSAGNSDLLTADQRHLVTCVKTVLTQHFISGESLLVSFPNNRYKFTSSNTDHFKFMEIMLQSINEANLWPVELYRLPTQTNVTSLHQRRNFAYIIFTWPEDAGSNVTFDLILQLESVTAMGLLKDDGHVFIVVTDYVYLPGETTLSIVENLWNKFNIFDVLVLVPVSNSKGNHRHSITRFNFYTWFPFHSSGRREILIDECILDTNKKWYIHKNLFPLKIPAKFQNYNKVTVFTSELAPAILLINNYTEGNKTVLEFNGPEIDLLNSVLETLNLSFSYSNLRRDNTTDFLKLMTKLVHRKLDVMIGGLPLQEILASYGDPSFPYYFTGFKWYVPCPKPICRIEKISKILSPSAWLSFVTSFVTVSVLMWGYASFFKESESRSYQTLPNCLYNVWAIAFGVSVYRKPITYELKSVFLLWVCYCYVMGTLYQMFFTSFLVNPGFKKQIESYYELVMSDMEYGYGSGSENLLFENYFEFITPETLSRSVSCLDYKQCFLRLLNDSKFATLQTEFFGEYFKIVYLSRKQHLLCSINDYFRMLYIVMYFPRGSHILTPINRVTNYATESGLIGKWTSNMQEIWKIRSGFNLNNDILNGEKYDTDYFVFTLSHLQVAFILLAVGLFVSFTVFFVEMMCYKQEYRRYVTLRYNSNFKHGVRLIKNVHKIHTNTSD</sequence>
<dbReference type="PANTHER" id="PTHR42643">
    <property type="entry name" value="IONOTROPIC RECEPTOR 20A-RELATED"/>
    <property type="match status" value="1"/>
</dbReference>
<proteinExistence type="predicted"/>
<dbReference type="PANTHER" id="PTHR42643:SF30">
    <property type="entry name" value="IONOTROPIC RECEPTOR 40A-RELATED"/>
    <property type="match status" value="1"/>
</dbReference>
<dbReference type="InParanoid" id="A0A6L2Q8F6"/>
<name>A0A6L2Q8F6_COPFO</name>
<evidence type="ECO:0000256" key="1">
    <source>
        <dbReference type="ARBA" id="ARBA00004651"/>
    </source>
</evidence>
<protein>
    <recommendedName>
        <fullName evidence="12">Ionotropic glutamate receptor C-terminal domain-containing protein</fullName>
    </recommendedName>
</protein>
<comment type="caution">
    <text evidence="10">The sequence shown here is derived from an EMBL/GenBank/DDBJ whole genome shotgun (WGS) entry which is preliminary data.</text>
</comment>
<keyword evidence="9" id="KW-0732">Signal</keyword>
<evidence type="ECO:0000313" key="11">
    <source>
        <dbReference type="Proteomes" id="UP000502823"/>
    </source>
</evidence>
<evidence type="ECO:0000256" key="7">
    <source>
        <dbReference type="ARBA" id="ARBA00023180"/>
    </source>
</evidence>
<comment type="subcellular location">
    <subcellularLocation>
        <location evidence="1">Cell membrane</location>
        <topology evidence="1">Multi-pass membrane protein</topology>
    </subcellularLocation>
</comment>
<keyword evidence="6" id="KW-0675">Receptor</keyword>
<evidence type="ECO:0000256" key="4">
    <source>
        <dbReference type="ARBA" id="ARBA00022989"/>
    </source>
</evidence>
<keyword evidence="3 8" id="KW-0812">Transmembrane</keyword>